<comment type="caution">
    <text evidence="4">The sequence shown here is derived from an EMBL/GenBank/DDBJ whole genome shotgun (WGS) entry which is preliminary data.</text>
</comment>
<feature type="compositionally biased region" description="Basic and acidic residues" evidence="2">
    <location>
        <begin position="323"/>
        <end position="336"/>
    </location>
</feature>
<dbReference type="Gene3D" id="3.40.630.190">
    <property type="entry name" value="LCP protein"/>
    <property type="match status" value="1"/>
</dbReference>
<dbReference type="PANTHER" id="PTHR33392">
    <property type="entry name" value="POLYISOPRENYL-TEICHOIC ACID--PEPTIDOGLYCAN TEICHOIC ACID TRANSFERASE TAGU"/>
    <property type="match status" value="1"/>
</dbReference>
<dbReference type="PANTHER" id="PTHR33392:SF6">
    <property type="entry name" value="POLYISOPRENYL-TEICHOIC ACID--PEPTIDOGLYCAN TEICHOIC ACID TRANSFERASE TAGU"/>
    <property type="match status" value="1"/>
</dbReference>
<keyword evidence="5" id="KW-1185">Reference proteome</keyword>
<evidence type="ECO:0000256" key="1">
    <source>
        <dbReference type="ARBA" id="ARBA00006068"/>
    </source>
</evidence>
<dbReference type="Proteomes" id="UP000638648">
    <property type="component" value="Unassembled WGS sequence"/>
</dbReference>
<evidence type="ECO:0000259" key="3">
    <source>
        <dbReference type="Pfam" id="PF03816"/>
    </source>
</evidence>
<dbReference type="RefSeq" id="WP_202896498.1">
    <property type="nucleotide sequence ID" value="NZ_BAABJL010000177.1"/>
</dbReference>
<evidence type="ECO:0000256" key="2">
    <source>
        <dbReference type="SAM" id="MobiDB-lite"/>
    </source>
</evidence>
<gene>
    <name evidence="4" type="ORF">HEB94_004908</name>
</gene>
<organism evidence="4 5">
    <name type="scientific">Actinopolymorpha pittospori</name>
    <dbReference type="NCBI Taxonomy" id="648752"/>
    <lineage>
        <taxon>Bacteria</taxon>
        <taxon>Bacillati</taxon>
        <taxon>Actinomycetota</taxon>
        <taxon>Actinomycetes</taxon>
        <taxon>Propionibacteriales</taxon>
        <taxon>Actinopolymorphaceae</taxon>
        <taxon>Actinopolymorpha</taxon>
    </lineage>
</organism>
<comment type="similarity">
    <text evidence="1">Belongs to the LytR/CpsA/Psr (LCP) family.</text>
</comment>
<dbReference type="EMBL" id="JADBEM010000001">
    <property type="protein sequence ID" value="MBE1608060.1"/>
    <property type="molecule type" value="Genomic_DNA"/>
</dbReference>
<reference evidence="4" key="1">
    <citation type="submission" date="2020-10" db="EMBL/GenBank/DDBJ databases">
        <title>Sequencing the genomes of 1000 actinobacteria strains.</title>
        <authorList>
            <person name="Klenk H.-P."/>
        </authorList>
    </citation>
    <scope>NUCLEOTIDE SEQUENCE</scope>
    <source>
        <strain evidence="4">DSM 45354</strain>
    </source>
</reference>
<feature type="region of interest" description="Disordered" evidence="2">
    <location>
        <begin position="323"/>
        <end position="362"/>
    </location>
</feature>
<evidence type="ECO:0000313" key="4">
    <source>
        <dbReference type="EMBL" id="MBE1608060.1"/>
    </source>
</evidence>
<dbReference type="InterPro" id="IPR050922">
    <property type="entry name" value="LytR/CpsA/Psr_CW_biosynth"/>
</dbReference>
<evidence type="ECO:0000313" key="5">
    <source>
        <dbReference type="Proteomes" id="UP000638648"/>
    </source>
</evidence>
<dbReference type="InterPro" id="IPR004474">
    <property type="entry name" value="LytR_CpsA_psr"/>
</dbReference>
<name>A0A927MW78_9ACTN</name>
<feature type="domain" description="Cell envelope-related transcriptional attenuator" evidence="3">
    <location>
        <begin position="77"/>
        <end position="246"/>
    </location>
</feature>
<dbReference type="AlphaFoldDB" id="A0A927MW78"/>
<dbReference type="Pfam" id="PF03816">
    <property type="entry name" value="LytR_cpsA_psr"/>
    <property type="match status" value="1"/>
</dbReference>
<accession>A0A927MW78</accession>
<proteinExistence type="inferred from homology"/>
<sequence length="362" mass="37914">MALAAVVAAAFVAFGAIYIWLDGNLSTFDPRGIGSHRPPAAEPNAAGSSPVNVLMIGSDSRAGGNQNLGGGAGAVGRSDTTVLLHVYADHQHAVAVSIPRDTLVDIPACLLPNGKWSTPRHQVMFNEAFTVGLTAAGNPACTQNTVEQLTGLRIDHTIVVDFEGFAAMTQAVGGVKVDVPQDVYADDLNPNRGSRGQLVFAKGVQTVSGKQALDYVRVRHGLGDGSDIGRIERQQAFLASLVATVQAKGMNPTTLLPLADAATKSLTVDPGLDSAAKLMSFAMSARDIGPDDISFVIVPWRYAGARVALVQPDADNLWSTLKSDRNLDDQDPKDRSSTTPTPSPATPSPAHSTYSKLSALLP</sequence>
<protein>
    <submittedName>
        <fullName evidence="4">LCP family protein required for cell wall assembly</fullName>
    </submittedName>
</protein>
<dbReference type="NCBIfam" id="TIGR00350">
    <property type="entry name" value="lytR_cpsA_psr"/>
    <property type="match status" value="1"/>
</dbReference>